<evidence type="ECO:0000313" key="9">
    <source>
        <dbReference type="EMBL" id="KLT40811.1"/>
    </source>
</evidence>
<dbReference type="STRING" id="879819.A0A0J0XI86"/>
<feature type="region of interest" description="Disordered" evidence="7">
    <location>
        <begin position="419"/>
        <end position="492"/>
    </location>
</feature>
<reference evidence="9 10" key="1">
    <citation type="submission" date="2015-03" db="EMBL/GenBank/DDBJ databases">
        <title>Genomics and transcriptomics of the oil-accumulating basidiomycete yeast T. oleaginosus allow insights into substrate utilization and the diverse evolutionary trajectories of mating systems in fungi.</title>
        <authorList>
            <consortium name="DOE Joint Genome Institute"/>
            <person name="Kourist R."/>
            <person name="Kracht O."/>
            <person name="Bracharz F."/>
            <person name="Lipzen A."/>
            <person name="Nolan M."/>
            <person name="Ohm R."/>
            <person name="Grigoriev I."/>
            <person name="Sun S."/>
            <person name="Heitman J."/>
            <person name="Bruck T."/>
            <person name="Nowrousian M."/>
        </authorList>
    </citation>
    <scope>NUCLEOTIDE SEQUENCE [LARGE SCALE GENOMIC DNA]</scope>
    <source>
        <strain evidence="9 10">IBC0246</strain>
    </source>
</reference>
<feature type="compositionally biased region" description="Low complexity" evidence="7">
    <location>
        <begin position="451"/>
        <end position="481"/>
    </location>
</feature>
<dbReference type="GO" id="GO:0005789">
    <property type="term" value="C:endoplasmic reticulum membrane"/>
    <property type="evidence" value="ECO:0007669"/>
    <property type="project" value="UniProtKB-SubCell"/>
</dbReference>
<dbReference type="AlphaFoldDB" id="A0A0J0XI86"/>
<evidence type="ECO:0000256" key="2">
    <source>
        <dbReference type="ARBA" id="ARBA00022692"/>
    </source>
</evidence>
<evidence type="ECO:0000256" key="8">
    <source>
        <dbReference type="SAM" id="Phobius"/>
    </source>
</evidence>
<dbReference type="GO" id="GO:0140042">
    <property type="term" value="P:lipid droplet formation"/>
    <property type="evidence" value="ECO:0007669"/>
    <property type="project" value="UniProtKB-ARBA"/>
</dbReference>
<dbReference type="EMBL" id="KQ087228">
    <property type="protein sequence ID" value="KLT40811.1"/>
    <property type="molecule type" value="Genomic_DNA"/>
</dbReference>
<keyword evidence="2 8" id="KW-0812">Transmembrane</keyword>
<feature type="compositionally biased region" description="Basic and acidic residues" evidence="7">
    <location>
        <begin position="363"/>
        <end position="374"/>
    </location>
</feature>
<keyword evidence="4 8" id="KW-1133">Transmembrane helix</keyword>
<dbReference type="Pfam" id="PF06775">
    <property type="entry name" value="Seipin"/>
    <property type="match status" value="1"/>
</dbReference>
<dbReference type="GO" id="GO:0006629">
    <property type="term" value="P:lipid metabolic process"/>
    <property type="evidence" value="ECO:0007669"/>
    <property type="project" value="UniProtKB-KW"/>
</dbReference>
<evidence type="ECO:0000256" key="1">
    <source>
        <dbReference type="ARBA" id="ARBA00004477"/>
    </source>
</evidence>
<gene>
    <name evidence="9" type="ORF">CC85DRAFT_287085</name>
</gene>
<dbReference type="GeneID" id="28984337"/>
<name>A0A0J0XI86_9TREE</name>
<evidence type="ECO:0000256" key="5">
    <source>
        <dbReference type="ARBA" id="ARBA00023098"/>
    </source>
</evidence>
<keyword evidence="5" id="KW-0443">Lipid metabolism</keyword>
<evidence type="ECO:0000256" key="6">
    <source>
        <dbReference type="ARBA" id="ARBA00023136"/>
    </source>
</evidence>
<proteinExistence type="predicted"/>
<keyword evidence="6 8" id="KW-0472">Membrane</keyword>
<protein>
    <submittedName>
        <fullName evidence="9">Uncharacterized protein</fullName>
    </submittedName>
</protein>
<feature type="transmembrane region" description="Helical" evidence="8">
    <location>
        <begin position="320"/>
        <end position="341"/>
    </location>
</feature>
<keyword evidence="10" id="KW-1185">Reference proteome</keyword>
<dbReference type="OrthoDB" id="2593582at2759"/>
<dbReference type="RefSeq" id="XP_018277302.1">
    <property type="nucleotide sequence ID" value="XM_018423734.1"/>
</dbReference>
<evidence type="ECO:0000256" key="3">
    <source>
        <dbReference type="ARBA" id="ARBA00022824"/>
    </source>
</evidence>
<accession>A0A0J0XI86</accession>
<dbReference type="CDD" id="cd23995">
    <property type="entry name" value="Seipin_BSCL2_like"/>
    <property type="match status" value="1"/>
</dbReference>
<evidence type="ECO:0000256" key="7">
    <source>
        <dbReference type="SAM" id="MobiDB-lite"/>
    </source>
</evidence>
<organism evidence="9 10">
    <name type="scientific">Cutaneotrichosporon oleaginosum</name>
    <dbReference type="NCBI Taxonomy" id="879819"/>
    <lineage>
        <taxon>Eukaryota</taxon>
        <taxon>Fungi</taxon>
        <taxon>Dikarya</taxon>
        <taxon>Basidiomycota</taxon>
        <taxon>Agaricomycotina</taxon>
        <taxon>Tremellomycetes</taxon>
        <taxon>Trichosporonales</taxon>
        <taxon>Trichosporonaceae</taxon>
        <taxon>Cutaneotrichosporon</taxon>
    </lineage>
</organism>
<comment type="subcellular location">
    <subcellularLocation>
        <location evidence="1">Endoplasmic reticulum membrane</location>
        <topology evidence="1">Multi-pass membrane protein</topology>
    </subcellularLocation>
</comment>
<dbReference type="Proteomes" id="UP000053611">
    <property type="component" value="Unassembled WGS sequence"/>
</dbReference>
<sequence length="492" mass="54439">MSSAVHRDRRSYEAIRRSRTVPSPAPNSDFVEFVHRVVDFCFYPITFPIRVIRDILTSPLTISVVIKGILALLLVLASAAFSTLAVGAFWWSWGIGGNVEVEGWLTYGSRAIRTPHATLQLPLDKFQEDLPYDVQVELELVRPSHASEEMGNFMVTLDLRSLRAPEITIVHVAQPSLPPPPLKSSLLSLPTIPTWYIPPCVIPWPFRSFCPSRVFGYGGVPDARIKERRRRGSLVSPARGNEVVLLTKELIEGTVINPGRGDLAIGSVFVSIGREDTNSEDAGARYHREVRTTGWVVVRFVPHPTGLRWLMTANPLPPLIILPPLSFSLTIASALIGFLVISCMGRRKPKPEEPKKEEKKRRIKDEYESPERPNSRLAQLDRVWDARTSRDETRAWDTIEARAAGRRVASPFEVVQVVEHTTPRSRTPELTPAASITEDETATETDVPAESVSGTGTGVATTPVSTQTGPSVSVSASASASEWSDTWSDDQR</sequence>
<evidence type="ECO:0000256" key="4">
    <source>
        <dbReference type="ARBA" id="ARBA00022989"/>
    </source>
</evidence>
<feature type="transmembrane region" description="Helical" evidence="8">
    <location>
        <begin position="69"/>
        <end position="93"/>
    </location>
</feature>
<evidence type="ECO:0000313" key="10">
    <source>
        <dbReference type="Proteomes" id="UP000053611"/>
    </source>
</evidence>
<keyword evidence="3" id="KW-0256">Endoplasmic reticulum</keyword>
<dbReference type="InterPro" id="IPR009617">
    <property type="entry name" value="Seipin"/>
</dbReference>
<feature type="region of interest" description="Disordered" evidence="7">
    <location>
        <begin position="347"/>
        <end position="374"/>
    </location>
</feature>